<evidence type="ECO:0000256" key="1">
    <source>
        <dbReference type="SAM" id="MobiDB-lite"/>
    </source>
</evidence>
<gene>
    <name evidence="3" type="ORF">AKJ52_01640</name>
</gene>
<name>A0A133VJY0_9EURY</name>
<dbReference type="GO" id="GO:0004803">
    <property type="term" value="F:transposase activity"/>
    <property type="evidence" value="ECO:0007669"/>
    <property type="project" value="InterPro"/>
</dbReference>
<dbReference type="GO" id="GO:0006313">
    <property type="term" value="P:DNA transposition"/>
    <property type="evidence" value="ECO:0007669"/>
    <property type="project" value="InterPro"/>
</dbReference>
<dbReference type="InterPro" id="IPR003346">
    <property type="entry name" value="Transposase_20"/>
</dbReference>
<dbReference type="PANTHER" id="PTHR33055:SF13">
    <property type="entry name" value="TRANSPOSASE"/>
    <property type="match status" value="1"/>
</dbReference>
<evidence type="ECO:0000313" key="3">
    <source>
        <dbReference type="EMBL" id="KXB06752.1"/>
    </source>
</evidence>
<proteinExistence type="predicted"/>
<feature type="domain" description="Transposase IS116/IS110/IS902 C-terminal" evidence="2">
    <location>
        <begin position="5"/>
        <end position="71"/>
    </location>
</feature>
<sequence length="127" mass="14651">MGRWLGEIETIDLFDGSDPLSLYCGASPLPYSSGKYNSDRASKRVNKRAKDAIMQIARCSIQHNPESKRYYDKKRKEGKSHWHAIKCLARQLIRVIYAMLRDRTYYQPNKNSDQVEEQKKEVAAAPA</sequence>
<dbReference type="InterPro" id="IPR047650">
    <property type="entry name" value="Transpos_IS110"/>
</dbReference>
<reference evidence="3 4" key="1">
    <citation type="journal article" date="2016" name="Sci. Rep.">
        <title>Metabolic traits of an uncultured archaeal lineage -MSBL1- from brine pools of the Red Sea.</title>
        <authorList>
            <person name="Mwirichia R."/>
            <person name="Alam I."/>
            <person name="Rashid M."/>
            <person name="Vinu M."/>
            <person name="Ba-Alawi W."/>
            <person name="Anthony Kamau A."/>
            <person name="Kamanda Ngugi D."/>
            <person name="Goker M."/>
            <person name="Klenk H.P."/>
            <person name="Bajic V."/>
            <person name="Stingl U."/>
        </authorList>
    </citation>
    <scope>NUCLEOTIDE SEQUENCE [LARGE SCALE GENOMIC DNA]</scope>
    <source>
        <strain evidence="3">SCGC-AAA382C18</strain>
    </source>
</reference>
<dbReference type="Pfam" id="PF02371">
    <property type="entry name" value="Transposase_20"/>
    <property type="match status" value="1"/>
</dbReference>
<evidence type="ECO:0000259" key="2">
    <source>
        <dbReference type="Pfam" id="PF02371"/>
    </source>
</evidence>
<dbReference type="Proteomes" id="UP000070404">
    <property type="component" value="Unassembled WGS sequence"/>
</dbReference>
<dbReference type="PANTHER" id="PTHR33055">
    <property type="entry name" value="TRANSPOSASE FOR INSERTION SEQUENCE ELEMENT IS1111A"/>
    <property type="match status" value="1"/>
</dbReference>
<organism evidence="3 4">
    <name type="scientific">candidate division MSBL1 archaeon SCGC-AAA382C18</name>
    <dbReference type="NCBI Taxonomy" id="1698281"/>
    <lineage>
        <taxon>Archaea</taxon>
        <taxon>Methanobacteriati</taxon>
        <taxon>Methanobacteriota</taxon>
        <taxon>candidate division MSBL1</taxon>
    </lineage>
</organism>
<feature type="region of interest" description="Disordered" evidence="1">
    <location>
        <begin position="108"/>
        <end position="127"/>
    </location>
</feature>
<evidence type="ECO:0000313" key="4">
    <source>
        <dbReference type="Proteomes" id="UP000070404"/>
    </source>
</evidence>
<feature type="compositionally biased region" description="Basic and acidic residues" evidence="1">
    <location>
        <begin position="116"/>
        <end position="127"/>
    </location>
</feature>
<accession>A0A133VJY0</accession>
<keyword evidence="4" id="KW-1185">Reference proteome</keyword>
<dbReference type="GO" id="GO:0003677">
    <property type="term" value="F:DNA binding"/>
    <property type="evidence" value="ECO:0007669"/>
    <property type="project" value="InterPro"/>
</dbReference>
<dbReference type="EMBL" id="LHYF01000025">
    <property type="protein sequence ID" value="KXB06752.1"/>
    <property type="molecule type" value="Genomic_DNA"/>
</dbReference>
<comment type="caution">
    <text evidence="3">The sequence shown here is derived from an EMBL/GenBank/DDBJ whole genome shotgun (WGS) entry which is preliminary data.</text>
</comment>
<protein>
    <recommendedName>
        <fullName evidence="2">Transposase IS116/IS110/IS902 C-terminal domain-containing protein</fullName>
    </recommendedName>
</protein>
<dbReference type="AlphaFoldDB" id="A0A133VJY0"/>